<sequence>MHSFVYGLLGGALIGLAASVLLLFSGDILGASGIVSSIGLAPISSIQNPRQHWKIVFIAAFFLSSHLFFASEYEDKDGGLASLSWAAYLIGGLLVGFGTRLGNGCTSGHGICGLARFSKRSMAAVMTFMSIGIITAYFTQQATTPFGDSAFAFLRDDSQEPVRVWDKAGAVLSMFLAFVALVAAAFHPISETEDVNTRRKLAPAAIVGILFAAGLYVSQMVYPVRVMGFLNVGLIPQGDWDATLMFVMGGGMTLSFLAYQFVEGFQLFKGGPSPLAKPLALTEGSEFCVPSNTIIDRDLVLGAMCFGMGWGISGLCPGPAMFLASIGVSWVLVCYWPAFFVGAYIASLVKGKTIPSCFPTSSSSSDSKNDSHSTTDLEKAKDGLEKAEETVANDLCDTAVFDDLDEESGGITTRATTATISQTAEAEHPSLAFVDV</sequence>
<evidence type="ECO:0000256" key="6">
    <source>
        <dbReference type="ARBA" id="ARBA00022989"/>
    </source>
</evidence>
<evidence type="ECO:0000256" key="9">
    <source>
        <dbReference type="SAM" id="Phobius"/>
    </source>
</evidence>
<proteinExistence type="predicted"/>
<dbReference type="Pfam" id="PF04143">
    <property type="entry name" value="Sulf_transp"/>
    <property type="match status" value="1"/>
</dbReference>
<feature type="transmembrane region" description="Helical" evidence="9">
    <location>
        <begin position="122"/>
        <end position="139"/>
    </location>
</feature>
<evidence type="ECO:0000256" key="8">
    <source>
        <dbReference type="SAM" id="MobiDB-lite"/>
    </source>
</evidence>
<keyword evidence="4" id="KW-0997">Cell inner membrane</keyword>
<feature type="compositionally biased region" description="Basic and acidic residues" evidence="8">
    <location>
        <begin position="367"/>
        <end position="383"/>
    </location>
</feature>
<dbReference type="Proteomes" id="UP001153069">
    <property type="component" value="Unassembled WGS sequence"/>
</dbReference>
<keyword evidence="11" id="KW-1185">Reference proteome</keyword>
<evidence type="ECO:0000256" key="2">
    <source>
        <dbReference type="ARBA" id="ARBA00022448"/>
    </source>
</evidence>
<keyword evidence="2" id="KW-0813">Transport</keyword>
<feature type="transmembrane region" description="Helical" evidence="9">
    <location>
        <begin position="328"/>
        <end position="349"/>
    </location>
</feature>
<dbReference type="PANTHER" id="PTHR30574:SF1">
    <property type="entry name" value="SULPHUR TRANSPORT DOMAIN-CONTAINING PROTEIN"/>
    <property type="match status" value="1"/>
</dbReference>
<dbReference type="PANTHER" id="PTHR30574">
    <property type="entry name" value="INNER MEMBRANE PROTEIN YEDE"/>
    <property type="match status" value="1"/>
</dbReference>
<organism evidence="10 11">
    <name type="scientific">Seminavis robusta</name>
    <dbReference type="NCBI Taxonomy" id="568900"/>
    <lineage>
        <taxon>Eukaryota</taxon>
        <taxon>Sar</taxon>
        <taxon>Stramenopiles</taxon>
        <taxon>Ochrophyta</taxon>
        <taxon>Bacillariophyta</taxon>
        <taxon>Bacillariophyceae</taxon>
        <taxon>Bacillariophycidae</taxon>
        <taxon>Naviculales</taxon>
        <taxon>Naviculaceae</taxon>
        <taxon>Seminavis</taxon>
    </lineage>
</organism>
<evidence type="ECO:0000313" key="10">
    <source>
        <dbReference type="EMBL" id="CAB9500118.1"/>
    </source>
</evidence>
<dbReference type="GO" id="GO:0005886">
    <property type="term" value="C:plasma membrane"/>
    <property type="evidence" value="ECO:0007669"/>
    <property type="project" value="UniProtKB-SubCell"/>
</dbReference>
<evidence type="ECO:0000313" key="11">
    <source>
        <dbReference type="Proteomes" id="UP001153069"/>
    </source>
</evidence>
<dbReference type="EMBL" id="CAICTM010000075">
    <property type="protein sequence ID" value="CAB9500118.1"/>
    <property type="molecule type" value="Genomic_DNA"/>
</dbReference>
<feature type="transmembrane region" description="Helical" evidence="9">
    <location>
        <begin position="12"/>
        <end position="41"/>
    </location>
</feature>
<feature type="transmembrane region" description="Helical" evidence="9">
    <location>
        <begin position="299"/>
        <end position="322"/>
    </location>
</feature>
<dbReference type="AlphaFoldDB" id="A0A9N8DBT4"/>
<evidence type="ECO:0000256" key="5">
    <source>
        <dbReference type="ARBA" id="ARBA00022692"/>
    </source>
</evidence>
<keyword evidence="5 9" id="KW-0812">Transmembrane</keyword>
<feature type="transmembrane region" description="Helical" evidence="9">
    <location>
        <begin position="168"/>
        <end position="189"/>
    </location>
</feature>
<comment type="subcellular location">
    <subcellularLocation>
        <location evidence="1">Cell inner membrane</location>
        <topology evidence="1">Multi-pass membrane protein</topology>
    </subcellularLocation>
</comment>
<reference evidence="10" key="1">
    <citation type="submission" date="2020-06" db="EMBL/GenBank/DDBJ databases">
        <authorList>
            <consortium name="Plant Systems Biology data submission"/>
        </authorList>
    </citation>
    <scope>NUCLEOTIDE SEQUENCE</scope>
    <source>
        <strain evidence="10">D6</strain>
    </source>
</reference>
<keyword evidence="6 9" id="KW-1133">Transmembrane helix</keyword>
<evidence type="ECO:0000256" key="4">
    <source>
        <dbReference type="ARBA" id="ARBA00022519"/>
    </source>
</evidence>
<name>A0A9N8DBT4_9STRA</name>
<feature type="transmembrane region" description="Helical" evidence="9">
    <location>
        <begin position="201"/>
        <end position="222"/>
    </location>
</feature>
<keyword evidence="3" id="KW-1003">Cell membrane</keyword>
<comment type="caution">
    <text evidence="10">The sequence shown here is derived from an EMBL/GenBank/DDBJ whole genome shotgun (WGS) entry which is preliminary data.</text>
</comment>
<dbReference type="OrthoDB" id="46116at2759"/>
<feature type="transmembrane region" description="Helical" evidence="9">
    <location>
        <begin position="53"/>
        <end position="71"/>
    </location>
</feature>
<evidence type="ECO:0000256" key="1">
    <source>
        <dbReference type="ARBA" id="ARBA00004429"/>
    </source>
</evidence>
<feature type="transmembrane region" description="Helical" evidence="9">
    <location>
        <begin position="242"/>
        <end position="262"/>
    </location>
</feature>
<feature type="transmembrane region" description="Helical" evidence="9">
    <location>
        <begin position="83"/>
        <end position="101"/>
    </location>
</feature>
<gene>
    <name evidence="10" type="ORF">SEMRO_76_G041570.1</name>
</gene>
<dbReference type="InterPro" id="IPR007272">
    <property type="entry name" value="Sulf_transp_TsuA/YedE"/>
</dbReference>
<accession>A0A9N8DBT4</accession>
<dbReference type="InterPro" id="IPR046513">
    <property type="entry name" value="DUF6691"/>
</dbReference>
<dbReference type="Pfam" id="PF20398">
    <property type="entry name" value="DUF6691"/>
    <property type="match status" value="1"/>
</dbReference>
<evidence type="ECO:0000256" key="3">
    <source>
        <dbReference type="ARBA" id="ARBA00022475"/>
    </source>
</evidence>
<evidence type="ECO:0000256" key="7">
    <source>
        <dbReference type="ARBA" id="ARBA00023136"/>
    </source>
</evidence>
<protein>
    <submittedName>
        <fullName evidence="10">UPF0394 membrane protein</fullName>
    </submittedName>
</protein>
<feature type="region of interest" description="Disordered" evidence="8">
    <location>
        <begin position="359"/>
        <end position="383"/>
    </location>
</feature>
<keyword evidence="7 9" id="KW-0472">Membrane</keyword>